<dbReference type="OrthoDB" id="5988244at2759"/>
<feature type="domain" description="PiggyBac transposable element-derived protein" evidence="2">
    <location>
        <begin position="1"/>
        <end position="222"/>
    </location>
</feature>
<dbReference type="KEGG" id="aten:116296581"/>
<evidence type="ECO:0000259" key="2">
    <source>
        <dbReference type="Pfam" id="PF13843"/>
    </source>
</evidence>
<dbReference type="InParanoid" id="A0A6P8I652"/>
<dbReference type="Pfam" id="PF13843">
    <property type="entry name" value="DDE_Tnp_1_7"/>
    <property type="match status" value="1"/>
</dbReference>
<keyword evidence="1" id="KW-1133">Transmembrane helix</keyword>
<feature type="transmembrane region" description="Helical" evidence="1">
    <location>
        <begin position="205"/>
        <end position="225"/>
    </location>
</feature>
<reference evidence="4" key="1">
    <citation type="submission" date="2025-08" db="UniProtKB">
        <authorList>
            <consortium name="RefSeq"/>
        </authorList>
    </citation>
    <scope>IDENTIFICATION</scope>
    <source>
        <tissue evidence="4">Tentacle</tissue>
    </source>
</reference>
<dbReference type="InterPro" id="IPR029526">
    <property type="entry name" value="PGBD"/>
</dbReference>
<accession>A0A6P8I652</accession>
<keyword evidence="1" id="KW-0472">Membrane</keyword>
<dbReference type="RefSeq" id="XP_031560482.1">
    <property type="nucleotide sequence ID" value="XM_031704622.1"/>
</dbReference>
<dbReference type="GeneID" id="116296581"/>
<sequence length="341" mass="38726">MVKGKGKNPFKQYLPMKPIKRGTKIWEVACSCCGYLFDFQVYTGKANGVSENGLAHRVVIDLVSELRDQGIIVCIDNFFTGFPLMKELRQWSTYVVGTLRTNRKGYPEALKNANLLKGMKRGDYHTVACGEIVCAVWKDTKHVTFVSNVHSSSGNTTIQRKLKKGGKLSLPCPPSAVSYNVNMGAVDRHDQMVQSYAIDRKSRRWWVRLFVNFLDAIMVNAYIIYKQNFKIMNMPQPQKPPEPMGHDKFMACIIHNLMGDFSCRRHPGPAPSLPITPAYSNKHDSVNMVELGLLKFGRCNHCCIGVKNSKRKETGFGCKTCMKRLCRSSCHMDYHRKLNIF</sequence>
<keyword evidence="1" id="KW-0812">Transmembrane</keyword>
<gene>
    <name evidence="4" type="primary">LOC116296581</name>
</gene>
<dbReference type="Proteomes" id="UP000515163">
    <property type="component" value="Unplaced"/>
</dbReference>
<name>A0A6P8I652_ACTTE</name>
<protein>
    <submittedName>
        <fullName evidence="4">PiggyBac transposable element-derived protein 4-like</fullName>
    </submittedName>
</protein>
<dbReference type="PANTHER" id="PTHR46599:SF3">
    <property type="entry name" value="PIGGYBAC TRANSPOSABLE ELEMENT-DERIVED PROTEIN 4"/>
    <property type="match status" value="1"/>
</dbReference>
<dbReference type="AlphaFoldDB" id="A0A6P8I652"/>
<evidence type="ECO:0000313" key="3">
    <source>
        <dbReference type="Proteomes" id="UP000515163"/>
    </source>
</evidence>
<proteinExistence type="predicted"/>
<keyword evidence="3" id="KW-1185">Reference proteome</keyword>
<evidence type="ECO:0000313" key="4">
    <source>
        <dbReference type="RefSeq" id="XP_031560482.1"/>
    </source>
</evidence>
<dbReference type="PANTHER" id="PTHR46599">
    <property type="entry name" value="PIGGYBAC TRANSPOSABLE ELEMENT-DERIVED PROTEIN 4"/>
    <property type="match status" value="1"/>
</dbReference>
<organism evidence="3 4">
    <name type="scientific">Actinia tenebrosa</name>
    <name type="common">Australian red waratah sea anemone</name>
    <dbReference type="NCBI Taxonomy" id="6105"/>
    <lineage>
        <taxon>Eukaryota</taxon>
        <taxon>Metazoa</taxon>
        <taxon>Cnidaria</taxon>
        <taxon>Anthozoa</taxon>
        <taxon>Hexacorallia</taxon>
        <taxon>Actiniaria</taxon>
        <taxon>Actiniidae</taxon>
        <taxon>Actinia</taxon>
    </lineage>
</organism>
<evidence type="ECO:0000256" key="1">
    <source>
        <dbReference type="SAM" id="Phobius"/>
    </source>
</evidence>